<organism evidence="2">
    <name type="scientific">viral metagenome</name>
    <dbReference type="NCBI Taxonomy" id="1070528"/>
    <lineage>
        <taxon>unclassified sequences</taxon>
        <taxon>metagenomes</taxon>
        <taxon>organismal metagenomes</taxon>
    </lineage>
</organism>
<dbReference type="EMBL" id="MN739715">
    <property type="protein sequence ID" value="QHT22625.1"/>
    <property type="molecule type" value="Genomic_DNA"/>
</dbReference>
<evidence type="ECO:0000313" key="2">
    <source>
        <dbReference type="EMBL" id="QHT22625.1"/>
    </source>
</evidence>
<protein>
    <submittedName>
        <fullName evidence="2">Uncharacterized protein</fullName>
    </submittedName>
</protein>
<reference evidence="2" key="1">
    <citation type="journal article" date="2020" name="Nature">
        <title>Giant virus diversity and host interactions through global metagenomics.</title>
        <authorList>
            <person name="Schulz F."/>
            <person name="Roux S."/>
            <person name="Paez-Espino D."/>
            <person name="Jungbluth S."/>
            <person name="Walsh D.A."/>
            <person name="Denef V.J."/>
            <person name="McMahon K.D."/>
            <person name="Konstantinidis K.T."/>
            <person name="Eloe-Fadrosh E.A."/>
            <person name="Kyrpides N.C."/>
            <person name="Woyke T."/>
        </authorList>
    </citation>
    <scope>NUCLEOTIDE SEQUENCE</scope>
    <source>
        <strain evidence="2">GVMAG-M-3300023179-111</strain>
    </source>
</reference>
<sequence length="96" mass="11483">MSKRKREDEVDLLINSFNKKIKIDKKRSLKEENFVSNKKIKINNDLEKENLFLKECLNSLLNEINTLKTQNEFLKEENLFLKNKDNLIDLQIYPLA</sequence>
<name>A0A6C0E5C9_9ZZZZ</name>
<proteinExistence type="predicted"/>
<feature type="coiled-coil region" evidence="1">
    <location>
        <begin position="43"/>
        <end position="84"/>
    </location>
</feature>
<accession>A0A6C0E5C9</accession>
<dbReference type="AlphaFoldDB" id="A0A6C0E5C9"/>
<evidence type="ECO:0000256" key="1">
    <source>
        <dbReference type="SAM" id="Coils"/>
    </source>
</evidence>
<keyword evidence="1" id="KW-0175">Coiled coil</keyword>